<protein>
    <recommendedName>
        <fullName evidence="4">DUF1275 family protein</fullName>
    </recommendedName>
</protein>
<sequence length="245" mass="24807">MRSLLTDAAHTLVPPKGDRHGPLPPLMLTLTVVTGLVDAVSYLALGHVFVANMTGNVVFLGFALAGAQTLSVLASVVALAAFLTGALAGGRLGTRFAGHRGNLLKTATAAQTVLVAVTVVVTAVADGRVTTGVEYTLIVCLGLAMGLQNAVARRLGVPDLTTTVLTLTLTGLAADSPPAGGAAPRPGRRILSVVAMLLGALLGAELVLHGHLVLTLVLCLLLLAVTSVLTHRLSADGAAWTKPTS</sequence>
<evidence type="ECO:0000256" key="1">
    <source>
        <dbReference type="SAM" id="Phobius"/>
    </source>
</evidence>
<reference evidence="2 3" key="1">
    <citation type="submission" date="2015-10" db="EMBL/GenBank/DDBJ databases">
        <title>Draft genome sequence of Streptomyces corchorusii DSM 40340, type strain for the species Streptomyces corchorusii.</title>
        <authorList>
            <person name="Ruckert C."/>
            <person name="Winkler A."/>
            <person name="Kalinowski J."/>
            <person name="Kampfer P."/>
            <person name="Glaeser S."/>
        </authorList>
    </citation>
    <scope>NUCLEOTIDE SEQUENCE [LARGE SCALE GENOMIC DNA]</scope>
    <source>
        <strain evidence="2 3">DSM 40340</strain>
    </source>
</reference>
<feature type="transmembrane region" description="Helical" evidence="1">
    <location>
        <begin position="214"/>
        <end position="233"/>
    </location>
</feature>
<comment type="caution">
    <text evidence="2">The sequence shown here is derived from an EMBL/GenBank/DDBJ whole genome shotgun (WGS) entry which is preliminary data.</text>
</comment>
<organism evidence="2 3">
    <name type="scientific">Streptomyces corchorusii</name>
    <name type="common">Streptomyces chibaensis</name>
    <dbReference type="NCBI Taxonomy" id="1903"/>
    <lineage>
        <taxon>Bacteria</taxon>
        <taxon>Bacillati</taxon>
        <taxon>Actinomycetota</taxon>
        <taxon>Actinomycetes</taxon>
        <taxon>Kitasatosporales</taxon>
        <taxon>Streptomycetaceae</taxon>
        <taxon>Streptomyces</taxon>
    </lineage>
</organism>
<keyword evidence="1" id="KW-0812">Transmembrane</keyword>
<dbReference type="Pfam" id="PF06912">
    <property type="entry name" value="DUF1275"/>
    <property type="match status" value="1"/>
</dbReference>
<keyword evidence="1" id="KW-1133">Transmembrane helix</keyword>
<dbReference type="InterPro" id="IPR010699">
    <property type="entry name" value="DUF1275"/>
</dbReference>
<dbReference type="AlphaFoldDB" id="A0A101QJM3"/>
<feature type="transmembrane region" description="Helical" evidence="1">
    <location>
        <begin position="26"/>
        <end position="45"/>
    </location>
</feature>
<evidence type="ECO:0000313" key="2">
    <source>
        <dbReference type="EMBL" id="KUN31066.1"/>
    </source>
</evidence>
<keyword evidence="3" id="KW-1185">Reference proteome</keyword>
<feature type="transmembrane region" description="Helical" evidence="1">
    <location>
        <begin position="103"/>
        <end position="123"/>
    </location>
</feature>
<dbReference type="PANTHER" id="PTHR37488:SF2">
    <property type="entry name" value="DUF1275 DOMAIN-CONTAINING PROTEIN"/>
    <property type="match status" value="1"/>
</dbReference>
<feature type="transmembrane region" description="Helical" evidence="1">
    <location>
        <begin position="57"/>
        <end position="83"/>
    </location>
</feature>
<dbReference type="PANTHER" id="PTHR37488">
    <property type="entry name" value="DUF1275 DOMAIN-CONTAINING PROTEIN"/>
    <property type="match status" value="1"/>
</dbReference>
<evidence type="ECO:0008006" key="4">
    <source>
        <dbReference type="Google" id="ProtNLM"/>
    </source>
</evidence>
<feature type="transmembrane region" description="Helical" evidence="1">
    <location>
        <begin position="135"/>
        <end position="152"/>
    </location>
</feature>
<dbReference type="RefSeq" id="WP_014676910.1">
    <property type="nucleotide sequence ID" value="NZ_KQ948353.1"/>
</dbReference>
<accession>A0A101QJM3</accession>
<dbReference type="Proteomes" id="UP000053398">
    <property type="component" value="Unassembled WGS sequence"/>
</dbReference>
<proteinExistence type="predicted"/>
<dbReference type="EMBL" id="LMWP01000007">
    <property type="protein sequence ID" value="KUN31066.1"/>
    <property type="molecule type" value="Genomic_DNA"/>
</dbReference>
<evidence type="ECO:0000313" key="3">
    <source>
        <dbReference type="Proteomes" id="UP000053398"/>
    </source>
</evidence>
<gene>
    <name evidence="2" type="ORF">AQJ11_08015</name>
</gene>
<name>A0A101QJM3_STRCK</name>
<keyword evidence="1" id="KW-0472">Membrane</keyword>